<reference evidence="2" key="1">
    <citation type="submission" date="2021-04" db="EMBL/GenBank/DDBJ databases">
        <authorList>
            <person name="Rodrigo-Torres L."/>
            <person name="Arahal R. D."/>
            <person name="Lucena T."/>
        </authorList>
    </citation>
    <scope>NUCLEOTIDE SEQUENCE</scope>
    <source>
        <strain evidence="2">CECT 9275</strain>
    </source>
</reference>
<evidence type="ECO:0000256" key="1">
    <source>
        <dbReference type="SAM" id="SignalP"/>
    </source>
</evidence>
<dbReference type="Pfam" id="PF13585">
    <property type="entry name" value="CHU_C"/>
    <property type="match status" value="1"/>
</dbReference>
<evidence type="ECO:0000313" key="2">
    <source>
        <dbReference type="EMBL" id="CAG4997758.1"/>
    </source>
</evidence>
<sequence>MKYRFTFLILLLLAFCKAQATHIVGGQLFIKANSNAGNIYTLGLTMYFDALNGNPGAEDAYVNIYVFRKRDNAAVGYVQAPKIERKSVTYSNPTCGISTLQTYMITYAIDARLEISAFSDPQGYYMVWDRCCRNGTITNIQAPGDAGSIFYLEFPPIVKNNTAYLNSSPVFPAIQGDYACVNTPFNFDFGGTDADGDSLTYTLVTPRQGFSNKDNPSAPAIGSSSYPRLTWVSGISEANIIPGPRPLTVNPRTGMLSVTPGNVGLYVFAVQVDEYRNGSKIGTLTRDFQLKVVDCPKSDPPKLMLRPKGSSTFYTENQILTVKSTDPNCFEVMVTDPTANQLISISGETINANKNYFSILPAELKTTLGNDTLKFEVCLDDCFITYDNRPLRIQLVAEDESCPIPLSDTLTIFIRRENNANNAPAITTSLTSDYVHVSAGSPVSFIVYGKDTDQDNLTLSGKGRDFALTSYAMDFKNATGKGSVQQNFNWTPPCNAKKGDTLAVDFSVNDMRCEGNPLTKSKTVYFIVDQSPNNPPSITTSLPEVSVSYALGTSGEINFDVIGSDIDTNTISVTAQGRGFDMRSLGMTFSGKSGTSKVIAPYSWNPDCALLEGSDQKTFTVDFMVSDKSCTSSTDTISVNLTISDSEKQEMPEIPNVITPNGDGKNDCLVLEDLPADNCAEQFKDVTVFNRWGKQIYYSKVKQNWCPTNLSGGYYYYVIRYTSQSVKGGLTLLK</sequence>
<feature type="chain" id="PRO_5037962009" description="Gliding motility-associated C-terminal domain-containing protein" evidence="1">
    <location>
        <begin position="21"/>
        <end position="734"/>
    </location>
</feature>
<keyword evidence="3" id="KW-1185">Reference proteome</keyword>
<dbReference type="AlphaFoldDB" id="A0A916JA63"/>
<proteinExistence type="predicted"/>
<dbReference type="Proteomes" id="UP000680038">
    <property type="component" value="Unassembled WGS sequence"/>
</dbReference>
<accession>A0A916JA63</accession>
<keyword evidence="1" id="KW-0732">Signal</keyword>
<evidence type="ECO:0000313" key="3">
    <source>
        <dbReference type="Proteomes" id="UP000680038"/>
    </source>
</evidence>
<protein>
    <recommendedName>
        <fullName evidence="4">Gliding motility-associated C-terminal domain-containing protein</fullName>
    </recommendedName>
</protein>
<comment type="caution">
    <text evidence="2">The sequence shown here is derived from an EMBL/GenBank/DDBJ whole genome shotgun (WGS) entry which is preliminary data.</text>
</comment>
<name>A0A916JA63_9BACT</name>
<dbReference type="EMBL" id="CAJRAF010000002">
    <property type="protein sequence ID" value="CAG4997758.1"/>
    <property type="molecule type" value="Genomic_DNA"/>
</dbReference>
<organism evidence="2 3">
    <name type="scientific">Dyadobacter helix</name>
    <dbReference type="NCBI Taxonomy" id="2822344"/>
    <lineage>
        <taxon>Bacteria</taxon>
        <taxon>Pseudomonadati</taxon>
        <taxon>Bacteroidota</taxon>
        <taxon>Cytophagia</taxon>
        <taxon>Cytophagales</taxon>
        <taxon>Spirosomataceae</taxon>
        <taxon>Dyadobacter</taxon>
    </lineage>
</organism>
<evidence type="ECO:0008006" key="4">
    <source>
        <dbReference type="Google" id="ProtNLM"/>
    </source>
</evidence>
<dbReference type="RefSeq" id="WP_215238539.1">
    <property type="nucleotide sequence ID" value="NZ_CAJRAF010000002.1"/>
</dbReference>
<dbReference type="Gene3D" id="2.60.40.10">
    <property type="entry name" value="Immunoglobulins"/>
    <property type="match status" value="1"/>
</dbReference>
<gene>
    <name evidence="2" type="ORF">DYBT9275_01845</name>
</gene>
<dbReference type="InterPro" id="IPR013783">
    <property type="entry name" value="Ig-like_fold"/>
</dbReference>
<feature type="signal peptide" evidence="1">
    <location>
        <begin position="1"/>
        <end position="20"/>
    </location>
</feature>